<gene>
    <name evidence="1" type="ORF">NP493_352g00003</name>
</gene>
<sequence length="118" mass="13736">MYCSSNLSKKQLCAFNRSRSGRTLHALHIFKTRICSERQDSPFRRCLQFRQVAATVAAMVTIYLVTRCVQLCINNDRRCCVLQPCQATWKALSQSNRGPNLSQKHTRWLCPERSSRIW</sequence>
<proteinExistence type="predicted"/>
<dbReference type="EMBL" id="JAODUO010000351">
    <property type="protein sequence ID" value="KAK2182498.1"/>
    <property type="molecule type" value="Genomic_DNA"/>
</dbReference>
<reference evidence="1" key="1">
    <citation type="journal article" date="2023" name="Mol. Biol. Evol.">
        <title>Third-Generation Sequencing Reveals the Adaptive Role of the Epigenome in Three Deep-Sea Polychaetes.</title>
        <authorList>
            <person name="Perez M."/>
            <person name="Aroh O."/>
            <person name="Sun Y."/>
            <person name="Lan Y."/>
            <person name="Juniper S.K."/>
            <person name="Young C.R."/>
            <person name="Angers B."/>
            <person name="Qian P.Y."/>
        </authorList>
    </citation>
    <scope>NUCLEOTIDE SEQUENCE</scope>
    <source>
        <strain evidence="1">R07B-5</strain>
    </source>
</reference>
<keyword evidence="2" id="KW-1185">Reference proteome</keyword>
<name>A0AAD9NVI9_RIDPI</name>
<accession>A0AAD9NVI9</accession>
<dbReference type="AlphaFoldDB" id="A0AAD9NVI9"/>
<dbReference type="Proteomes" id="UP001209878">
    <property type="component" value="Unassembled WGS sequence"/>
</dbReference>
<organism evidence="1 2">
    <name type="scientific">Ridgeia piscesae</name>
    <name type="common">Tubeworm</name>
    <dbReference type="NCBI Taxonomy" id="27915"/>
    <lineage>
        <taxon>Eukaryota</taxon>
        <taxon>Metazoa</taxon>
        <taxon>Spiralia</taxon>
        <taxon>Lophotrochozoa</taxon>
        <taxon>Annelida</taxon>
        <taxon>Polychaeta</taxon>
        <taxon>Sedentaria</taxon>
        <taxon>Canalipalpata</taxon>
        <taxon>Sabellida</taxon>
        <taxon>Siboglinidae</taxon>
        <taxon>Ridgeia</taxon>
    </lineage>
</organism>
<comment type="caution">
    <text evidence="1">The sequence shown here is derived from an EMBL/GenBank/DDBJ whole genome shotgun (WGS) entry which is preliminary data.</text>
</comment>
<protein>
    <submittedName>
        <fullName evidence="1">Uncharacterized protein</fullName>
    </submittedName>
</protein>
<evidence type="ECO:0000313" key="1">
    <source>
        <dbReference type="EMBL" id="KAK2182498.1"/>
    </source>
</evidence>
<evidence type="ECO:0000313" key="2">
    <source>
        <dbReference type="Proteomes" id="UP001209878"/>
    </source>
</evidence>